<dbReference type="AlphaFoldDB" id="A0AAV4RX58"/>
<protein>
    <submittedName>
        <fullName evidence="2">Uncharacterized protein</fullName>
    </submittedName>
</protein>
<organism evidence="2 3">
    <name type="scientific">Caerostris darwini</name>
    <dbReference type="NCBI Taxonomy" id="1538125"/>
    <lineage>
        <taxon>Eukaryota</taxon>
        <taxon>Metazoa</taxon>
        <taxon>Ecdysozoa</taxon>
        <taxon>Arthropoda</taxon>
        <taxon>Chelicerata</taxon>
        <taxon>Arachnida</taxon>
        <taxon>Araneae</taxon>
        <taxon>Araneomorphae</taxon>
        <taxon>Entelegynae</taxon>
        <taxon>Araneoidea</taxon>
        <taxon>Araneidae</taxon>
        <taxon>Caerostris</taxon>
    </lineage>
</organism>
<proteinExistence type="predicted"/>
<reference evidence="2 3" key="1">
    <citation type="submission" date="2021-06" db="EMBL/GenBank/DDBJ databases">
        <title>Caerostris darwini draft genome.</title>
        <authorList>
            <person name="Kono N."/>
            <person name="Arakawa K."/>
        </authorList>
    </citation>
    <scope>NUCLEOTIDE SEQUENCE [LARGE SCALE GENOMIC DNA]</scope>
</reference>
<gene>
    <name evidence="2" type="ORF">CDAR_230551</name>
</gene>
<evidence type="ECO:0000313" key="3">
    <source>
        <dbReference type="Proteomes" id="UP001054837"/>
    </source>
</evidence>
<comment type="caution">
    <text evidence="2">The sequence shown here is derived from an EMBL/GenBank/DDBJ whole genome shotgun (WGS) entry which is preliminary data.</text>
</comment>
<dbReference type="Proteomes" id="UP001054837">
    <property type="component" value="Unassembled WGS sequence"/>
</dbReference>
<dbReference type="EMBL" id="BPLQ01006922">
    <property type="protein sequence ID" value="GIY26239.1"/>
    <property type="molecule type" value="Genomic_DNA"/>
</dbReference>
<name>A0AAV4RX58_9ARAC</name>
<sequence>AALNLIPSSVVSGCALAPTYTCFQSSVSEAPRRSPTDFQICLGRPWRSPTPSFHSSVACPIPSFPLLFSGAPRRSPEPDFPLWSQGAPWRALHLVSIFCLGVRPGAALHVIFSSSVPGAPRRSPTTDFPLSRLRPGAALHLVFTLLSSGAPRRSPTPDFPLWSQGAPWRRPTPSFQSSVSECAPAPPYT</sequence>
<evidence type="ECO:0000256" key="1">
    <source>
        <dbReference type="SAM" id="MobiDB-lite"/>
    </source>
</evidence>
<accession>A0AAV4RX58</accession>
<keyword evidence="3" id="KW-1185">Reference proteome</keyword>
<feature type="region of interest" description="Disordered" evidence="1">
    <location>
        <begin position="156"/>
        <end position="189"/>
    </location>
</feature>
<feature type="non-terminal residue" evidence="2">
    <location>
        <position position="1"/>
    </location>
</feature>
<evidence type="ECO:0000313" key="2">
    <source>
        <dbReference type="EMBL" id="GIY26239.1"/>
    </source>
</evidence>